<feature type="non-terminal residue" evidence="1">
    <location>
        <position position="1"/>
    </location>
</feature>
<sequence>LPNWAFSRALAEFMIEQQPGSLSSSDSSGVSSMDMLVEAILTFPTVVPVLWSKANVNVDDVVLTHPYFQDATIADSSALTHMQLVVQLFVERHTPLYRAPEVARWMQEGLLLALESIAQISTAQTRKRDAQNRLCTYVIPENISRHVLVADLETLKAGLPEDIRTAESFAFDPLPPKDDVNVYKVLMMGGGGGEGDDLRMPGGFQIDGEYYDEGDLEGEQGAGLLQRIIDLIGLRIGGEGQPEDPGTSSDEAEGDAEGEQ</sequence>
<evidence type="ECO:0000313" key="1">
    <source>
        <dbReference type="EMBL" id="KAJ2878082.1"/>
    </source>
</evidence>
<keyword evidence="2" id="KW-1185">Reference proteome</keyword>
<organism evidence="1 2">
    <name type="scientific">Coemansia aciculifera</name>
    <dbReference type="NCBI Taxonomy" id="417176"/>
    <lineage>
        <taxon>Eukaryota</taxon>
        <taxon>Fungi</taxon>
        <taxon>Fungi incertae sedis</taxon>
        <taxon>Zoopagomycota</taxon>
        <taxon>Kickxellomycotina</taxon>
        <taxon>Kickxellomycetes</taxon>
        <taxon>Kickxellales</taxon>
        <taxon>Kickxellaceae</taxon>
        <taxon>Coemansia</taxon>
    </lineage>
</organism>
<protein>
    <submittedName>
        <fullName evidence="1">Transcription factor 25</fullName>
    </submittedName>
</protein>
<dbReference type="Proteomes" id="UP001139981">
    <property type="component" value="Unassembled WGS sequence"/>
</dbReference>
<gene>
    <name evidence="1" type="primary">TCF25</name>
    <name evidence="1" type="ORF">IWW38_006411</name>
</gene>
<dbReference type="EMBL" id="JANBVB010003636">
    <property type="protein sequence ID" value="KAJ2878082.1"/>
    <property type="molecule type" value="Genomic_DNA"/>
</dbReference>
<accession>A0ACC1LTB4</accession>
<proteinExistence type="predicted"/>
<name>A0ACC1LTB4_9FUNG</name>
<reference evidence="1" key="1">
    <citation type="submission" date="2022-07" db="EMBL/GenBank/DDBJ databases">
        <title>Phylogenomic reconstructions and comparative analyses of Kickxellomycotina fungi.</title>
        <authorList>
            <person name="Reynolds N.K."/>
            <person name="Stajich J.E."/>
            <person name="Barry K."/>
            <person name="Grigoriev I.V."/>
            <person name="Crous P."/>
            <person name="Smith M.E."/>
        </authorList>
    </citation>
    <scope>NUCLEOTIDE SEQUENCE</scope>
    <source>
        <strain evidence="1">CBS 190363</strain>
    </source>
</reference>
<comment type="caution">
    <text evidence="1">The sequence shown here is derived from an EMBL/GenBank/DDBJ whole genome shotgun (WGS) entry which is preliminary data.</text>
</comment>
<evidence type="ECO:0000313" key="2">
    <source>
        <dbReference type="Proteomes" id="UP001139981"/>
    </source>
</evidence>